<accession>A0A8J4H1N2</accession>
<proteinExistence type="predicted"/>
<dbReference type="InterPro" id="IPR016181">
    <property type="entry name" value="Acyl_CoA_acyltransferase"/>
</dbReference>
<keyword evidence="2" id="KW-1185">Reference proteome</keyword>
<comment type="caution">
    <text evidence="1">The sequence shown here is derived from an EMBL/GenBank/DDBJ whole genome shotgun (WGS) entry which is preliminary data.</text>
</comment>
<reference evidence="1" key="1">
    <citation type="submission" date="2021-04" db="EMBL/GenBank/DDBJ databases">
        <title>Draft genome sequence of Xylanibacillus composti strain K13.</title>
        <authorList>
            <person name="Uke A."/>
            <person name="Chhe C."/>
            <person name="Baramee S."/>
            <person name="Kosugi A."/>
        </authorList>
    </citation>
    <scope>NUCLEOTIDE SEQUENCE</scope>
    <source>
        <strain evidence="1">K13</strain>
    </source>
</reference>
<dbReference type="RefSeq" id="WP_213410435.1">
    <property type="nucleotide sequence ID" value="NZ_BOVK01000007.1"/>
</dbReference>
<dbReference type="SUPFAM" id="SSF55729">
    <property type="entry name" value="Acyl-CoA N-acyltransferases (Nat)"/>
    <property type="match status" value="1"/>
</dbReference>
<name>A0A8J4H1N2_9BACL</name>
<dbReference type="EMBL" id="BOVK01000007">
    <property type="protein sequence ID" value="GIQ67782.1"/>
    <property type="molecule type" value="Genomic_DNA"/>
</dbReference>
<sequence length="180" mass="20110">MASLAFVSCGEDDALWDEYFLLLMEQYPGLSLPYGFPVAFSFIGDPIVRGDALLVREADGRTAGAIGFIFPDDAPAAARVCQVEALYLREEVRHASTLYRLLQALSAYLAERAPLVETIQFWSPADREDLRRLFGKCSQLVRTSVKDYGRIDLFKTSAADFAQYTSRCRGVRHKFHGGSN</sequence>
<dbReference type="Proteomes" id="UP000677918">
    <property type="component" value="Unassembled WGS sequence"/>
</dbReference>
<organism evidence="1 2">
    <name type="scientific">Xylanibacillus composti</name>
    <dbReference type="NCBI Taxonomy" id="1572762"/>
    <lineage>
        <taxon>Bacteria</taxon>
        <taxon>Bacillati</taxon>
        <taxon>Bacillota</taxon>
        <taxon>Bacilli</taxon>
        <taxon>Bacillales</taxon>
        <taxon>Paenibacillaceae</taxon>
        <taxon>Xylanibacillus</taxon>
    </lineage>
</organism>
<protein>
    <submittedName>
        <fullName evidence="1">Uncharacterized protein</fullName>
    </submittedName>
</protein>
<gene>
    <name evidence="1" type="ORF">XYCOK13_06060</name>
</gene>
<evidence type="ECO:0000313" key="2">
    <source>
        <dbReference type="Proteomes" id="UP000677918"/>
    </source>
</evidence>
<evidence type="ECO:0000313" key="1">
    <source>
        <dbReference type="EMBL" id="GIQ67782.1"/>
    </source>
</evidence>
<dbReference type="Gene3D" id="3.40.630.30">
    <property type="match status" value="1"/>
</dbReference>
<dbReference type="AlphaFoldDB" id="A0A8J4H1N2"/>